<dbReference type="PANTHER" id="PTHR11932">
    <property type="entry name" value="CULLIN"/>
    <property type="match status" value="1"/>
</dbReference>
<name>A0A9N9CJN9_9GLOM</name>
<evidence type="ECO:0000256" key="1">
    <source>
        <dbReference type="ARBA" id="ARBA00006019"/>
    </source>
</evidence>
<dbReference type="InterPro" id="IPR011332">
    <property type="entry name" value="Ribosomal_zn-bd"/>
</dbReference>
<keyword evidence="12" id="KW-1185">Reference proteome</keyword>
<feature type="domain" description="tRNA intron endonuclease catalytic" evidence="10">
    <location>
        <begin position="308"/>
        <end position="336"/>
    </location>
</feature>
<dbReference type="SUPFAM" id="SSF57829">
    <property type="entry name" value="Zn-binding ribosomal proteins"/>
    <property type="match status" value="1"/>
</dbReference>
<dbReference type="GO" id="GO:0003735">
    <property type="term" value="F:structural constituent of ribosome"/>
    <property type="evidence" value="ECO:0007669"/>
    <property type="project" value="InterPro"/>
</dbReference>
<evidence type="ECO:0000256" key="4">
    <source>
        <dbReference type="ARBA" id="ARBA00012573"/>
    </source>
</evidence>
<comment type="similarity">
    <text evidence="2">Belongs to the tRNA-intron endonuclease family.</text>
</comment>
<dbReference type="OrthoDB" id="27073at2759"/>
<dbReference type="InterPro" id="IPR011856">
    <property type="entry name" value="tRNA_endonuc-like_dom_sf"/>
</dbReference>
<reference evidence="11" key="1">
    <citation type="submission" date="2021-06" db="EMBL/GenBank/DDBJ databases">
        <authorList>
            <person name="Kallberg Y."/>
            <person name="Tangrot J."/>
            <person name="Rosling A."/>
        </authorList>
    </citation>
    <scope>NUCLEOTIDE SEQUENCE</scope>
    <source>
        <strain evidence="11">AZ414A</strain>
    </source>
</reference>
<dbReference type="GO" id="GO:1990904">
    <property type="term" value="C:ribonucleoprotein complex"/>
    <property type="evidence" value="ECO:0007669"/>
    <property type="project" value="UniProtKB-KW"/>
</dbReference>
<dbReference type="InterPro" id="IPR036167">
    <property type="entry name" value="tRNA_intron_Endo_cat-like_sf"/>
</dbReference>
<dbReference type="Proteomes" id="UP000789706">
    <property type="component" value="Unassembled WGS sequence"/>
</dbReference>
<comment type="caution">
    <text evidence="11">The sequence shown here is derived from an EMBL/GenBank/DDBJ whole genome shotgun (WGS) entry which is preliminary data.</text>
</comment>
<feature type="non-terminal residue" evidence="11">
    <location>
        <position position="781"/>
    </location>
</feature>
<keyword evidence="7" id="KW-0687">Ribonucleoprotein</keyword>
<dbReference type="Gene3D" id="3.40.1350.10">
    <property type="match status" value="1"/>
</dbReference>
<evidence type="ECO:0000256" key="2">
    <source>
        <dbReference type="ARBA" id="ARBA00008078"/>
    </source>
</evidence>
<dbReference type="SUPFAM" id="SSF53032">
    <property type="entry name" value="tRNA-intron endonuclease catalytic domain-like"/>
    <property type="match status" value="1"/>
</dbReference>
<dbReference type="EMBL" id="CAJVPK010002094">
    <property type="protein sequence ID" value="CAG8606129.1"/>
    <property type="molecule type" value="Genomic_DNA"/>
</dbReference>
<dbReference type="InterPro" id="IPR002674">
    <property type="entry name" value="Ribosomal_eL43"/>
</dbReference>
<dbReference type="FunFam" id="2.20.25.30:FF:000002">
    <property type="entry name" value="60S ribosomal protein L37a"/>
    <property type="match status" value="1"/>
</dbReference>
<dbReference type="GO" id="GO:0031625">
    <property type="term" value="F:ubiquitin protein ligase binding"/>
    <property type="evidence" value="ECO:0007669"/>
    <property type="project" value="InterPro"/>
</dbReference>
<organism evidence="11 12">
    <name type="scientific">Diversispora eburnea</name>
    <dbReference type="NCBI Taxonomy" id="1213867"/>
    <lineage>
        <taxon>Eukaryota</taxon>
        <taxon>Fungi</taxon>
        <taxon>Fungi incertae sedis</taxon>
        <taxon>Mucoromycota</taxon>
        <taxon>Glomeromycotina</taxon>
        <taxon>Glomeromycetes</taxon>
        <taxon>Diversisporales</taxon>
        <taxon>Diversisporaceae</taxon>
        <taxon>Diversispora</taxon>
    </lineage>
</organism>
<evidence type="ECO:0000259" key="10">
    <source>
        <dbReference type="Pfam" id="PF01974"/>
    </source>
</evidence>
<dbReference type="GO" id="GO:0005840">
    <property type="term" value="C:ribosome"/>
    <property type="evidence" value="ECO:0007669"/>
    <property type="project" value="UniProtKB-KW"/>
</dbReference>
<protein>
    <recommendedName>
        <fullName evidence="4">tRNA-intron lyase</fullName>
        <ecNumber evidence="4">4.6.1.16</ecNumber>
    </recommendedName>
</protein>
<dbReference type="SUPFAM" id="SSF74788">
    <property type="entry name" value="Cullin repeat-like"/>
    <property type="match status" value="1"/>
</dbReference>
<dbReference type="HAMAP" id="MF_00327">
    <property type="entry name" value="Ribosomal_eL43"/>
    <property type="match status" value="1"/>
</dbReference>
<sequence length="781" mass="90072">MAKRTKKVGIVGKYGTRYGASLRKQIKKMEITQHAKYTCAFCGKETVKRKAVGIWECRACKKVLAGGAWTVGTTTAATVRSTVRRLRIFDSLSNSVIVCDKRDIEKLWKQGFFGKGNLSRSEPTWNNKILGEDKDVSMSTSKNNVIDIPPDITSNTVENSKETIGIDKKSNENKWIISIEESNKCDECDNAIKDNKCDNPSEDYISNNNEIKLKREEKGEEEDERIMIKDEHLKLTTEEAFFLGFGIGTLDIYDSNNNLMSIQECWDEFRISSISLSRSPLLSQINIPVTNNFHQQKKMSINNSDNPFIIKYIAYHHFRSLGWVVKSGIKFGVDYVSSWQLLMNLSRVCVQIKKSLILCYVIIPYLNSPRSEEEEENTTENISRGNTSIRNVNLDTVNGVNDNDILKSHNLLNNPIECLRNYKIKEILRSALRNLKMRNKNADLVFPSHKPIPDKSVGASKQSGTNAPVKLVIKPLKVKPMLPVNFEEEMWQKLKSAIIAIHNHRPVKESYEELYKACGNLCLHNMAPSLYSKLVNECEKHYIAEKRRLDDNPATQEAFLFEINRCWELHCQQMEKIRSIFLYLDRTYVLHTPGIASIWDMGIELFRKHILPPSAVRQKTLWGLLSLIKYERGGDSINRPLVNTLINMFSQLNIYTQGFESQFLSETRDYYEEEGERLVEKLSVSSYIQHVSKRLEQEHQRIVNYLEKKTSTPLFKVVEDELIRKHIDTILAKGFSDLMKGDRNSRKNSKSKLEDLEELYDLLQRVNALDRLRVYFGNYIK</sequence>
<comment type="catalytic activity">
    <reaction evidence="8">
        <text>pretRNA = a 3'-half-tRNA molecule with a 5'-OH end + a 5'-half-tRNA molecule with a 2',3'-cyclic phosphate end + an intron with a 2',3'-cyclic phosphate and a 5'-hydroxyl terminus.</text>
        <dbReference type="EC" id="4.6.1.16"/>
    </reaction>
</comment>
<dbReference type="GO" id="GO:0006412">
    <property type="term" value="P:translation"/>
    <property type="evidence" value="ECO:0007669"/>
    <property type="project" value="InterPro"/>
</dbReference>
<dbReference type="Gene3D" id="2.20.25.30">
    <property type="match status" value="1"/>
</dbReference>
<dbReference type="InterPro" id="IPR011331">
    <property type="entry name" value="Ribosomal_eL37/eL43"/>
</dbReference>
<proteinExistence type="inferred from homology"/>
<dbReference type="InterPro" id="IPR001373">
    <property type="entry name" value="Cullin_N"/>
</dbReference>
<dbReference type="Pfam" id="PF01780">
    <property type="entry name" value="Ribosomal_L37ae"/>
    <property type="match status" value="1"/>
</dbReference>
<dbReference type="CDD" id="cd22363">
    <property type="entry name" value="tRNA-intron_lyase_C"/>
    <property type="match status" value="1"/>
</dbReference>
<dbReference type="FunFam" id="1.20.1310.10:FF:000001">
    <property type="entry name" value="Cullin 3"/>
    <property type="match status" value="1"/>
</dbReference>
<dbReference type="Gene3D" id="1.20.1310.10">
    <property type="entry name" value="Cullin Repeats"/>
    <property type="match status" value="2"/>
</dbReference>
<accession>A0A9N9CJN9</accession>
<dbReference type="AlphaFoldDB" id="A0A9N9CJN9"/>
<keyword evidence="5" id="KW-0862">Zinc</keyword>
<dbReference type="Pfam" id="PF01974">
    <property type="entry name" value="tRNA_int_endo"/>
    <property type="match status" value="1"/>
</dbReference>
<dbReference type="EC" id="4.6.1.16" evidence="4"/>
<evidence type="ECO:0000259" key="9">
    <source>
        <dbReference type="Pfam" id="PF00888"/>
    </source>
</evidence>
<evidence type="ECO:0000313" key="11">
    <source>
        <dbReference type="EMBL" id="CAG8606129.1"/>
    </source>
</evidence>
<evidence type="ECO:0000256" key="7">
    <source>
        <dbReference type="ARBA" id="ARBA00023274"/>
    </source>
</evidence>
<dbReference type="GO" id="GO:0000213">
    <property type="term" value="F:tRNA-intron lyase activity"/>
    <property type="evidence" value="ECO:0007669"/>
    <property type="project" value="UniProtKB-EC"/>
</dbReference>
<comment type="similarity">
    <text evidence="3">Belongs to the eukaryotic ribosomal protein eL43 family.</text>
</comment>
<dbReference type="GO" id="GO:0006388">
    <property type="term" value="P:tRNA splicing, via endonucleolytic cleavage and ligation"/>
    <property type="evidence" value="ECO:0007669"/>
    <property type="project" value="InterPro"/>
</dbReference>
<dbReference type="FunFam" id="1.20.1310.10:FF:000035">
    <property type="entry name" value="Ubiquitin ligase subunit CulD, putative"/>
    <property type="match status" value="1"/>
</dbReference>
<evidence type="ECO:0000256" key="6">
    <source>
        <dbReference type="ARBA" id="ARBA00022980"/>
    </source>
</evidence>
<evidence type="ECO:0000256" key="5">
    <source>
        <dbReference type="ARBA" id="ARBA00022833"/>
    </source>
</evidence>
<comment type="similarity">
    <text evidence="1">Belongs to the cullin family.</text>
</comment>
<gene>
    <name evidence="11" type="ORF">DEBURN_LOCUS9756</name>
</gene>
<dbReference type="InterPro" id="IPR045093">
    <property type="entry name" value="Cullin"/>
</dbReference>
<evidence type="ECO:0000256" key="8">
    <source>
        <dbReference type="ARBA" id="ARBA00034031"/>
    </source>
</evidence>
<dbReference type="InterPro" id="IPR016159">
    <property type="entry name" value="Cullin_repeat-like_dom_sf"/>
</dbReference>
<evidence type="ECO:0000313" key="12">
    <source>
        <dbReference type="Proteomes" id="UP000789706"/>
    </source>
</evidence>
<dbReference type="InterPro" id="IPR006677">
    <property type="entry name" value="tRNA_intron_Endonuc_cat-like"/>
</dbReference>
<dbReference type="GO" id="GO:0005634">
    <property type="term" value="C:nucleus"/>
    <property type="evidence" value="ECO:0007669"/>
    <property type="project" value="UniProtKB-ARBA"/>
</dbReference>
<evidence type="ECO:0000256" key="3">
    <source>
        <dbReference type="ARBA" id="ARBA00008672"/>
    </source>
</evidence>
<dbReference type="Pfam" id="PF00888">
    <property type="entry name" value="Cullin"/>
    <property type="match status" value="1"/>
</dbReference>
<dbReference type="NCBIfam" id="TIGR00280">
    <property type="entry name" value="eL43_euk_arch"/>
    <property type="match status" value="1"/>
</dbReference>
<feature type="domain" description="Cullin N-terminal" evidence="9">
    <location>
        <begin position="491"/>
        <end position="781"/>
    </location>
</feature>
<keyword evidence="6" id="KW-0689">Ribosomal protein</keyword>
<dbReference type="GO" id="GO:0003676">
    <property type="term" value="F:nucleic acid binding"/>
    <property type="evidence" value="ECO:0007669"/>
    <property type="project" value="InterPro"/>
</dbReference>
<dbReference type="GO" id="GO:0006511">
    <property type="term" value="P:ubiquitin-dependent protein catabolic process"/>
    <property type="evidence" value="ECO:0007669"/>
    <property type="project" value="InterPro"/>
</dbReference>